<evidence type="ECO:0000256" key="2">
    <source>
        <dbReference type="SAM" id="MobiDB-lite"/>
    </source>
</evidence>
<name>A0AAV1VBS8_9STRA</name>
<organism evidence="3 4">
    <name type="scientific">Peronospora matthiolae</name>
    <dbReference type="NCBI Taxonomy" id="2874970"/>
    <lineage>
        <taxon>Eukaryota</taxon>
        <taxon>Sar</taxon>
        <taxon>Stramenopiles</taxon>
        <taxon>Oomycota</taxon>
        <taxon>Peronosporomycetes</taxon>
        <taxon>Peronosporales</taxon>
        <taxon>Peronosporaceae</taxon>
        <taxon>Peronospora</taxon>
    </lineage>
</organism>
<dbReference type="Proteomes" id="UP001162060">
    <property type="component" value="Unassembled WGS sequence"/>
</dbReference>
<evidence type="ECO:0000313" key="3">
    <source>
        <dbReference type="EMBL" id="CAK7943208.1"/>
    </source>
</evidence>
<accession>A0AAV1VBS8</accession>
<dbReference type="EMBL" id="CAKLBY020000295">
    <property type="protein sequence ID" value="CAK7943208.1"/>
    <property type="molecule type" value="Genomic_DNA"/>
</dbReference>
<dbReference type="AlphaFoldDB" id="A0AAV1VBS8"/>
<comment type="caution">
    <text evidence="3">The sequence shown here is derived from an EMBL/GenBank/DDBJ whole genome shotgun (WGS) entry which is preliminary data.</text>
</comment>
<feature type="region of interest" description="Disordered" evidence="2">
    <location>
        <begin position="89"/>
        <end position="115"/>
    </location>
</feature>
<gene>
    <name evidence="3" type="ORF">PM001_LOCUS28358</name>
</gene>
<sequence length="115" mass="12500">MEWQEEKKALLATIQRHEQAAAALARRFKLLQQTLQAQQEVLDQYEHALGVARACNATRPAEVAAAAAAIGNRGVRSPLIKRTDVAKSSLGAAPEPMISTITEDESTETEKKSAF</sequence>
<feature type="coiled-coil region" evidence="1">
    <location>
        <begin position="7"/>
        <end position="48"/>
    </location>
</feature>
<evidence type="ECO:0000313" key="4">
    <source>
        <dbReference type="Proteomes" id="UP001162060"/>
    </source>
</evidence>
<protein>
    <submittedName>
        <fullName evidence="3">Uncharacterized protein</fullName>
    </submittedName>
</protein>
<reference evidence="3" key="1">
    <citation type="submission" date="2024-01" db="EMBL/GenBank/DDBJ databases">
        <authorList>
            <person name="Webb A."/>
        </authorList>
    </citation>
    <scope>NUCLEOTIDE SEQUENCE</scope>
    <source>
        <strain evidence="3">Pm1</strain>
    </source>
</reference>
<proteinExistence type="predicted"/>
<keyword evidence="1" id="KW-0175">Coiled coil</keyword>
<evidence type="ECO:0000256" key="1">
    <source>
        <dbReference type="SAM" id="Coils"/>
    </source>
</evidence>